<evidence type="ECO:0000256" key="1">
    <source>
        <dbReference type="SAM" id="MobiDB-lite"/>
    </source>
</evidence>
<feature type="region of interest" description="Disordered" evidence="1">
    <location>
        <begin position="1"/>
        <end position="125"/>
    </location>
</feature>
<protein>
    <submittedName>
        <fullName evidence="2">Uncharacterized protein</fullName>
    </submittedName>
</protein>
<gene>
    <name evidence="2" type="ORF">CAUS1442_LOCUS6876</name>
</gene>
<feature type="compositionally biased region" description="Low complexity" evidence="1">
    <location>
        <begin position="89"/>
        <end position="103"/>
    </location>
</feature>
<organism evidence="2">
    <name type="scientific">Craspedostauros australis</name>
    <dbReference type="NCBI Taxonomy" id="1486917"/>
    <lineage>
        <taxon>Eukaryota</taxon>
        <taxon>Sar</taxon>
        <taxon>Stramenopiles</taxon>
        <taxon>Ochrophyta</taxon>
        <taxon>Bacillariophyta</taxon>
        <taxon>Bacillariophyceae</taxon>
        <taxon>Bacillariophycidae</taxon>
        <taxon>Naviculales</taxon>
        <taxon>Naviculaceae</taxon>
        <taxon>Craspedostauros</taxon>
    </lineage>
</organism>
<feature type="compositionally biased region" description="Low complexity" evidence="1">
    <location>
        <begin position="51"/>
        <end position="61"/>
    </location>
</feature>
<dbReference type="AlphaFoldDB" id="A0A7R9WVF7"/>
<dbReference type="EMBL" id="HBEF01010896">
    <property type="protein sequence ID" value="CAD8334771.1"/>
    <property type="molecule type" value="Transcribed_RNA"/>
</dbReference>
<accession>A0A7R9WVF7</accession>
<reference evidence="2" key="1">
    <citation type="submission" date="2021-01" db="EMBL/GenBank/DDBJ databases">
        <authorList>
            <person name="Corre E."/>
            <person name="Pelletier E."/>
            <person name="Niang G."/>
            <person name="Scheremetjew M."/>
            <person name="Finn R."/>
            <person name="Kale V."/>
            <person name="Holt S."/>
            <person name="Cochrane G."/>
            <person name="Meng A."/>
            <person name="Brown T."/>
            <person name="Cohen L."/>
        </authorList>
    </citation>
    <scope>NUCLEOTIDE SEQUENCE</scope>
    <source>
        <strain evidence="2">CCMP3328</strain>
    </source>
</reference>
<evidence type="ECO:0000313" key="2">
    <source>
        <dbReference type="EMBL" id="CAD8334771.1"/>
    </source>
</evidence>
<feature type="compositionally biased region" description="Basic and acidic residues" evidence="1">
    <location>
        <begin position="74"/>
        <end position="86"/>
    </location>
</feature>
<proteinExistence type="predicted"/>
<name>A0A7R9WVF7_9STRA</name>
<feature type="compositionally biased region" description="Basic residues" evidence="1">
    <location>
        <begin position="7"/>
        <end position="28"/>
    </location>
</feature>
<sequence length="254" mass="28532">MSNSTATKKKGFFGMFRKSKKTSQKKRVMIQTPQEESGRATPPPMDQRDIASSSPASSANSKGRDQTPDAAGDEMQRRAEAEKQAVEEQPAQQTHQSPTSPQQMNVDASAPPSAREAAFSGPTRFDWIDVETSAATKVQANYRRFKVMKTLEESGKSTSAIRNRRRRRKAASRFAYGTKTQVSEDAPSLFNWCGVGLVFGDATEEDDEVYRELQKKRYEEKRKEQAAHEEALRRRFMQSSKEGGRVIEAVEVIE</sequence>